<comment type="caution">
    <text evidence="1">The sequence shown here is derived from an EMBL/GenBank/DDBJ whole genome shotgun (WGS) entry which is preliminary data.</text>
</comment>
<dbReference type="HOGENOM" id="CLU_3131203_0_0_6"/>
<proteinExistence type="predicted"/>
<evidence type="ECO:0000313" key="2">
    <source>
        <dbReference type="Proteomes" id="UP000003085"/>
    </source>
</evidence>
<dbReference type="EMBL" id="ADMT01000087">
    <property type="protein sequence ID" value="EFF83887.1"/>
    <property type="molecule type" value="Genomic_DNA"/>
</dbReference>
<organism evidence="1 2">
    <name type="scientific">Acinetobacter haemolyticus ATCC 19194</name>
    <dbReference type="NCBI Taxonomy" id="707232"/>
    <lineage>
        <taxon>Bacteria</taxon>
        <taxon>Pseudomonadati</taxon>
        <taxon>Pseudomonadota</taxon>
        <taxon>Gammaproteobacteria</taxon>
        <taxon>Moraxellales</taxon>
        <taxon>Moraxellaceae</taxon>
        <taxon>Acinetobacter</taxon>
    </lineage>
</organism>
<protein>
    <submittedName>
        <fullName evidence="1">Uncharacterized protein</fullName>
    </submittedName>
</protein>
<evidence type="ECO:0000313" key="1">
    <source>
        <dbReference type="EMBL" id="EFF83887.1"/>
    </source>
</evidence>
<dbReference type="Proteomes" id="UP000003085">
    <property type="component" value="Unassembled WGS sequence"/>
</dbReference>
<accession>D4XLR2</accession>
<sequence length="49" mass="5796">MAKMLALYCFKCFFSFSFIHSFLCQCVKAQHIKVAKKIAHILRWAILIF</sequence>
<gene>
    <name evidence="1" type="ORF">HMP0015_0654</name>
</gene>
<reference evidence="2" key="1">
    <citation type="submission" date="2010-03" db="EMBL/GenBank/DDBJ databases">
        <title>Complete sequence of Mobiluncus curtisii ATCC 43063.</title>
        <authorList>
            <person name="Muzny D."/>
            <person name="Qin X."/>
            <person name="Deng J."/>
            <person name="Jiang H."/>
            <person name="Liu Y."/>
            <person name="Qu J."/>
            <person name="Song X.-Z."/>
            <person name="Zhang L."/>
            <person name="Thornton R."/>
            <person name="Coyle M."/>
            <person name="Francisco L."/>
            <person name="Jackson L."/>
            <person name="Javaid M."/>
            <person name="Korchina V."/>
            <person name="Kovar C."/>
            <person name="Mata R."/>
            <person name="Mathew T."/>
            <person name="Ngo R."/>
            <person name="Nguyen L."/>
            <person name="Nguyen N."/>
            <person name="Okwuonu G."/>
            <person name="Ongeri F."/>
            <person name="Pham C."/>
            <person name="Simmons D."/>
            <person name="Wilczek-Boney K."/>
            <person name="Hale W."/>
            <person name="Jakkamsetti A."/>
            <person name="Pham P."/>
            <person name="Ruth R."/>
            <person name="San Lucas F."/>
            <person name="Warren J."/>
            <person name="Zhang J."/>
            <person name="Zhao Z."/>
            <person name="Zhou C."/>
            <person name="Zhu D."/>
            <person name="Lee S."/>
            <person name="Bess C."/>
            <person name="Blankenburg K."/>
            <person name="Forbes L."/>
            <person name="Fu Q."/>
            <person name="Gubbala S."/>
            <person name="Hirani K."/>
            <person name="Jayaseelan J.C."/>
            <person name="Lara F."/>
            <person name="Munidasa M."/>
            <person name="Palculict T."/>
            <person name="Patil S."/>
            <person name="Pu L.-L."/>
            <person name="Saada N."/>
            <person name="Tang L."/>
            <person name="Weissenberger G."/>
            <person name="Zhu Y."/>
            <person name="Hemphill L."/>
            <person name="Shang Y."/>
            <person name="Youmans B."/>
            <person name="Ayvaz T."/>
            <person name="Ross M."/>
            <person name="Santibanez J."/>
            <person name="Aqrawi P."/>
            <person name="Gross S."/>
            <person name="Joshi V."/>
            <person name="Fowler G."/>
            <person name="Nazareth L."/>
            <person name="Reid J."/>
            <person name="Worley K."/>
            <person name="Petrosino J."/>
            <person name="Highlander S."/>
            <person name="Gibbs R."/>
            <person name="Gibbs R."/>
        </authorList>
    </citation>
    <scope>NUCLEOTIDE SEQUENCE [LARGE SCALE GENOMIC DNA]</scope>
    <source>
        <strain evidence="2">ATCC 19194</strain>
    </source>
</reference>
<name>D4XLR2_ACIHA</name>
<dbReference type="AlphaFoldDB" id="D4XLR2"/>